<keyword evidence="3" id="KW-1185">Reference proteome</keyword>
<dbReference type="PROSITE" id="PS51257">
    <property type="entry name" value="PROKAR_LIPOPROTEIN"/>
    <property type="match status" value="1"/>
</dbReference>
<feature type="compositionally biased region" description="Gly residues" evidence="1">
    <location>
        <begin position="42"/>
        <end position="54"/>
    </location>
</feature>
<feature type="compositionally biased region" description="Gly residues" evidence="1">
    <location>
        <begin position="19"/>
        <end position="31"/>
    </location>
</feature>
<feature type="compositionally biased region" description="Acidic residues" evidence="1">
    <location>
        <begin position="135"/>
        <end position="144"/>
    </location>
</feature>
<sequence length="218" mass="21623">MRRLATGVLASAVLVLTGCSGGSDDGAGTDGSGKDGTSMGSPSGGSGDSGGAGAVEGERSPVSVASVVVPAALTFERSENTSDPELDEVTWTATPAGAAAPVCRIVLGVQSAFPGDVDAYRQYLSDVLRLEDIRDDPDAPEDTEGVVAQGSGGAGTETDPTWTSALRTWVTPGSTKITVSVTGADSAADSCDPEAVVATLTWDGSERPSGASATPSEA</sequence>
<evidence type="ECO:0000256" key="1">
    <source>
        <dbReference type="SAM" id="MobiDB-lite"/>
    </source>
</evidence>
<accession>A0A8T6R9C3</accession>
<dbReference type="AlphaFoldDB" id="A0A8T6R9C3"/>
<reference evidence="2" key="1">
    <citation type="submission" date="2020-03" db="EMBL/GenBank/DDBJ databases">
        <title>Phycicoccus flavus sp. nov., a novel endophytic actinobacterium isolated from branch of Kandelia candel.</title>
        <authorList>
            <person name="Tuo L."/>
        </authorList>
    </citation>
    <scope>NUCLEOTIDE SEQUENCE</scope>
    <source>
        <strain evidence="2">CMS6Z-2</strain>
    </source>
</reference>
<feature type="region of interest" description="Disordered" evidence="1">
    <location>
        <begin position="135"/>
        <end position="160"/>
    </location>
</feature>
<gene>
    <name evidence="2" type="ORF">EPD83_015490</name>
</gene>
<protein>
    <submittedName>
        <fullName evidence="2">Uncharacterized protein</fullName>
    </submittedName>
</protein>
<comment type="caution">
    <text evidence="2">The sequence shown here is derived from an EMBL/GenBank/DDBJ whole genome shotgun (WGS) entry which is preliminary data.</text>
</comment>
<feature type="region of interest" description="Disordered" evidence="1">
    <location>
        <begin position="18"/>
        <end position="61"/>
    </location>
</feature>
<evidence type="ECO:0000313" key="2">
    <source>
        <dbReference type="EMBL" id="NHA69445.1"/>
    </source>
</evidence>
<name>A0A8T6R9C3_9MICO</name>
<evidence type="ECO:0000313" key="3">
    <source>
        <dbReference type="Proteomes" id="UP000287866"/>
    </source>
</evidence>
<proteinExistence type="predicted"/>
<dbReference type="EMBL" id="SAYU02000060">
    <property type="protein sequence ID" value="NHA69445.1"/>
    <property type="molecule type" value="Genomic_DNA"/>
</dbReference>
<organism evidence="2 3">
    <name type="scientific">Phycicoccus flavus</name>
    <dbReference type="NCBI Taxonomy" id="2502783"/>
    <lineage>
        <taxon>Bacteria</taxon>
        <taxon>Bacillati</taxon>
        <taxon>Actinomycetota</taxon>
        <taxon>Actinomycetes</taxon>
        <taxon>Micrococcales</taxon>
        <taxon>Intrasporangiaceae</taxon>
        <taxon>Phycicoccus</taxon>
    </lineage>
</organism>
<dbReference type="RefSeq" id="WP_165566824.1">
    <property type="nucleotide sequence ID" value="NZ_SAYU02000060.1"/>
</dbReference>
<dbReference type="Proteomes" id="UP000287866">
    <property type="component" value="Unassembled WGS sequence"/>
</dbReference>